<gene>
    <name evidence="4" type="ORF">J2736_001613</name>
</gene>
<protein>
    <recommendedName>
        <fullName evidence="3">DUF1565 domain-containing protein</fullName>
    </recommendedName>
</protein>
<name>A0ABU1NSK3_9BACL</name>
<feature type="transmembrane region" description="Helical" evidence="2">
    <location>
        <begin position="12"/>
        <end position="33"/>
    </location>
</feature>
<dbReference type="InterPro" id="IPR006626">
    <property type="entry name" value="PbH1"/>
</dbReference>
<dbReference type="NCBIfam" id="NF041518">
    <property type="entry name" value="choice_anch_Q"/>
    <property type="match status" value="1"/>
</dbReference>
<organism evidence="4 5">
    <name type="scientific">Paenibacillus qinlingensis</name>
    <dbReference type="NCBI Taxonomy" id="1837343"/>
    <lineage>
        <taxon>Bacteria</taxon>
        <taxon>Bacillati</taxon>
        <taxon>Bacillota</taxon>
        <taxon>Bacilli</taxon>
        <taxon>Bacillales</taxon>
        <taxon>Paenibacillaceae</taxon>
        <taxon>Paenibacillus</taxon>
    </lineage>
</organism>
<keyword evidence="5" id="KW-1185">Reference proteome</keyword>
<dbReference type="InterPro" id="IPR011050">
    <property type="entry name" value="Pectin_lyase_fold/virulence"/>
</dbReference>
<dbReference type="InterPro" id="IPR012334">
    <property type="entry name" value="Pectin_lyas_fold"/>
</dbReference>
<feature type="region of interest" description="Disordered" evidence="1">
    <location>
        <begin position="367"/>
        <end position="396"/>
    </location>
</feature>
<dbReference type="SUPFAM" id="SSF51126">
    <property type="entry name" value="Pectin lyase-like"/>
    <property type="match status" value="1"/>
</dbReference>
<dbReference type="Pfam" id="PF07602">
    <property type="entry name" value="DUF1565"/>
    <property type="match status" value="1"/>
</dbReference>
<comment type="caution">
    <text evidence="4">The sequence shown here is derived from an EMBL/GenBank/DDBJ whole genome shotgun (WGS) entry which is preliminary data.</text>
</comment>
<dbReference type="Proteomes" id="UP001267290">
    <property type="component" value="Unassembled WGS sequence"/>
</dbReference>
<evidence type="ECO:0000259" key="3">
    <source>
        <dbReference type="Pfam" id="PF07602"/>
    </source>
</evidence>
<keyword evidence="2" id="KW-1133">Transmembrane helix</keyword>
<proteinExistence type="predicted"/>
<evidence type="ECO:0000313" key="4">
    <source>
        <dbReference type="EMBL" id="MDR6550430.1"/>
    </source>
</evidence>
<dbReference type="InterPro" id="IPR059226">
    <property type="entry name" value="Choice_anch_Q_dom"/>
</dbReference>
<dbReference type="InterPro" id="IPR011459">
    <property type="entry name" value="DUF1565"/>
</dbReference>
<dbReference type="EMBL" id="JAVDSB010000001">
    <property type="protein sequence ID" value="MDR6550430.1"/>
    <property type="molecule type" value="Genomic_DNA"/>
</dbReference>
<keyword evidence="2" id="KW-0812">Transmembrane</keyword>
<dbReference type="Gene3D" id="2.60.120.260">
    <property type="entry name" value="Galactose-binding domain-like"/>
    <property type="match status" value="1"/>
</dbReference>
<reference evidence="4 5" key="1">
    <citation type="submission" date="2023-07" db="EMBL/GenBank/DDBJ databases">
        <title>Sorghum-associated microbial communities from plants grown in Nebraska, USA.</title>
        <authorList>
            <person name="Schachtman D."/>
        </authorList>
    </citation>
    <scope>NUCLEOTIDE SEQUENCE [LARGE SCALE GENOMIC DNA]</scope>
    <source>
        <strain evidence="4 5">CC258</strain>
    </source>
</reference>
<sequence length="695" mass="73737">MVINGYVGRKLGFGKVVAIVLCLMMILSLFMLVPPKALAAGDIWVAPTGNDSSPGDGSQAHPYATIGKAYSVATSGDTIKVKAGTYSVGTSSAGFKTTKDNITYVSIDGLYQATIVPTDVTKEFNIWENWGNNVVINGFEIDGTGAKARNGLLNQGSYVTIKNNDVHNIMQSFCDSGGGAGINITDYNTTTTSFMVGTVVTANRVHDIGDGTCGYVQSIYISTRATVTNNVVYNNPGGAGIHLWHDAHQVTIVNNTVVDHKFGIVVGATNGTAGGYKACTVESWGCSADNVYVSNNIIQNSNAGTTYGIDLSGTVGSSNTYDYNLINGTTYYWYPTTMTHGTHNITGSNPLFVNSVGHDFKITSTSPAKNAGGTTNAPTVDFDGNNRDSSPDMGAYEYGATGSTSLTFWEKDSEAGSTSTYWFKQALVDGVVVWESDVTADGTAWQSHTVTINPSNPTFTLQFRLISKKAVSNYPISLYVDDVSVSGATITNADFEGTTGWTYSESVPPFTGAYDTTFHGGAKSYKISYPGSTASSANDSASISQSVSTNTRTLTFWEKDSEAGTTSTYWYKQALVDGVVVWESDVTADGTAWQSHSITINPASSSFTLQFRLISKKGVTNYPVSLYVDDVAVSGKTITNADFEGTTGWTYSESVTPFTGAYDTTFHGGAKSYKISYPGSTTSAIGDNASISQSL</sequence>
<accession>A0ABU1NSK3</accession>
<evidence type="ECO:0000256" key="2">
    <source>
        <dbReference type="SAM" id="Phobius"/>
    </source>
</evidence>
<evidence type="ECO:0000256" key="1">
    <source>
        <dbReference type="SAM" id="MobiDB-lite"/>
    </source>
</evidence>
<dbReference type="Gene3D" id="2.160.20.10">
    <property type="entry name" value="Single-stranded right-handed beta-helix, Pectin lyase-like"/>
    <property type="match status" value="1"/>
</dbReference>
<dbReference type="SMART" id="SM00710">
    <property type="entry name" value="PbH1"/>
    <property type="match status" value="5"/>
</dbReference>
<keyword evidence="2" id="KW-0472">Membrane</keyword>
<feature type="domain" description="DUF1565" evidence="3">
    <location>
        <begin position="48"/>
        <end position="90"/>
    </location>
</feature>
<feature type="compositionally biased region" description="Polar residues" evidence="1">
    <location>
        <begin position="367"/>
        <end position="378"/>
    </location>
</feature>
<evidence type="ECO:0000313" key="5">
    <source>
        <dbReference type="Proteomes" id="UP001267290"/>
    </source>
</evidence>
<dbReference type="RefSeq" id="WP_310225070.1">
    <property type="nucleotide sequence ID" value="NZ_JAVDSB010000001.1"/>
</dbReference>